<feature type="region of interest" description="Disordered" evidence="1">
    <location>
        <begin position="156"/>
        <end position="175"/>
    </location>
</feature>
<evidence type="ECO:0000313" key="4">
    <source>
        <dbReference type="Proteomes" id="UP000275652"/>
    </source>
</evidence>
<evidence type="ECO:0000313" key="3">
    <source>
        <dbReference type="EMBL" id="RLO11189.1"/>
    </source>
</evidence>
<evidence type="ECO:0000256" key="1">
    <source>
        <dbReference type="SAM" id="MobiDB-lite"/>
    </source>
</evidence>
<dbReference type="InterPro" id="IPR000560">
    <property type="entry name" value="His_Pase_clade-2"/>
</dbReference>
<dbReference type="PROSITE" id="PS00616">
    <property type="entry name" value="HIS_ACID_PHOSPHAT_1"/>
    <property type="match status" value="1"/>
</dbReference>
<proteinExistence type="predicted"/>
<comment type="caution">
    <text evidence="3">The sequence shown here is derived from an EMBL/GenBank/DDBJ whole genome shotgun (WGS) entry which is preliminary data.</text>
</comment>
<dbReference type="SUPFAM" id="SSF53254">
    <property type="entry name" value="Phosphoglycerate mutase-like"/>
    <property type="match status" value="1"/>
</dbReference>
<dbReference type="EMBL" id="QUTI01016358">
    <property type="protein sequence ID" value="RLO11189.1"/>
    <property type="molecule type" value="Genomic_DNA"/>
</dbReference>
<dbReference type="InterPro" id="IPR029033">
    <property type="entry name" value="His_PPase_superfam"/>
</dbReference>
<keyword evidence="2" id="KW-0472">Membrane</keyword>
<accession>A0A9X8E7M6</accession>
<dbReference type="Pfam" id="PF00328">
    <property type="entry name" value="His_Phos_2"/>
    <property type="match status" value="1"/>
</dbReference>
<evidence type="ECO:0000256" key="2">
    <source>
        <dbReference type="SAM" id="Phobius"/>
    </source>
</evidence>
<dbReference type="Proteomes" id="UP000275652">
    <property type="component" value="Unassembled WGS sequence"/>
</dbReference>
<feature type="transmembrane region" description="Helical" evidence="2">
    <location>
        <begin position="295"/>
        <end position="317"/>
    </location>
</feature>
<organism evidence="3 4">
    <name type="scientific">Aphanomyces astaci</name>
    <name type="common">Crayfish plague agent</name>
    <dbReference type="NCBI Taxonomy" id="112090"/>
    <lineage>
        <taxon>Eukaryota</taxon>
        <taxon>Sar</taxon>
        <taxon>Stramenopiles</taxon>
        <taxon>Oomycota</taxon>
        <taxon>Saprolegniomycetes</taxon>
        <taxon>Saprolegniales</taxon>
        <taxon>Verrucalvaceae</taxon>
        <taxon>Aphanomyces</taxon>
    </lineage>
</organism>
<dbReference type="InterPro" id="IPR033379">
    <property type="entry name" value="Acid_Pase_AS"/>
</dbReference>
<keyword evidence="2" id="KW-1133">Transmembrane helix</keyword>
<dbReference type="Gene3D" id="3.40.50.1240">
    <property type="entry name" value="Phosphoglycerate mutase-like"/>
    <property type="match status" value="2"/>
</dbReference>
<dbReference type="AlphaFoldDB" id="A0A9X8E7M6"/>
<evidence type="ECO:0008006" key="5">
    <source>
        <dbReference type="Google" id="ProtNLM"/>
    </source>
</evidence>
<name>A0A9X8E7M6_APHAT</name>
<protein>
    <recommendedName>
        <fullName evidence="5">Histidine acid phosphatase</fullName>
    </recommendedName>
</protein>
<sequence>MKVIAVAMATTMVCAELRQVLVVSRHGVRGPYGPEGLPPTEANMQRYSKDKYPFPVMATDWGTSDDATELVSPKITKHGTRVIRNMGEVTSSFVDMPSNLNNMSLPPAMTLADVVSLGVIHKVHMDLITNEFNSENFGSTLLVHLVASMQQTIQQASPVSVKSGNHHDDDDDQGPHLLQSLSNKFLFYAGHDINLLFLKNLLRLEWETENWLSNQPNPGSMLVFELHTEQPHSTAEVDFYVQAYFVAASPSQIRHAETLSPHNAAGLAIRQQCVSPTLAKYAATLLTPPHPSASWTFKIVVVTVLSVALLGVVWKYIARFNQAKSPEYTKYTALT</sequence>
<reference evidence="3 4" key="1">
    <citation type="journal article" date="2018" name="J. Invertebr. Pathol.">
        <title>New genotyping method for the causative agent of crayfish plague (Aphanomyces astaci) based on whole genome data.</title>
        <authorList>
            <person name="Minardi D."/>
            <person name="Studholme D.J."/>
            <person name="van der Giezen M."/>
            <person name="Pretto T."/>
            <person name="Oidtmann B."/>
        </authorList>
    </citation>
    <scope>NUCLEOTIDE SEQUENCE [LARGE SCALE GENOMIC DNA]</scope>
    <source>
        <strain evidence="3 4">KB13</strain>
    </source>
</reference>
<gene>
    <name evidence="3" type="ORF">DYB28_001705</name>
</gene>
<keyword evidence="2" id="KW-0812">Transmembrane</keyword>